<organism evidence="1 2">
    <name type="scientific">Schistosoma mattheei</name>
    <dbReference type="NCBI Taxonomy" id="31246"/>
    <lineage>
        <taxon>Eukaryota</taxon>
        <taxon>Metazoa</taxon>
        <taxon>Spiralia</taxon>
        <taxon>Lophotrochozoa</taxon>
        <taxon>Platyhelminthes</taxon>
        <taxon>Trematoda</taxon>
        <taxon>Digenea</taxon>
        <taxon>Strigeidida</taxon>
        <taxon>Schistosomatoidea</taxon>
        <taxon>Schistosomatidae</taxon>
        <taxon>Schistosoma</taxon>
    </lineage>
</organism>
<dbReference type="AlphaFoldDB" id="A0A183NW51"/>
<dbReference type="Proteomes" id="UP000269396">
    <property type="component" value="Unassembled WGS sequence"/>
</dbReference>
<protein>
    <submittedName>
        <fullName evidence="1">Uncharacterized protein</fullName>
    </submittedName>
</protein>
<evidence type="ECO:0000313" key="1">
    <source>
        <dbReference type="EMBL" id="VDP33383.1"/>
    </source>
</evidence>
<gene>
    <name evidence="1" type="ORF">SMTD_LOCUS6337</name>
</gene>
<dbReference type="EMBL" id="UZAL01027533">
    <property type="protein sequence ID" value="VDP33383.1"/>
    <property type="molecule type" value="Genomic_DNA"/>
</dbReference>
<proteinExistence type="predicted"/>
<reference evidence="1 2" key="1">
    <citation type="submission" date="2018-11" db="EMBL/GenBank/DDBJ databases">
        <authorList>
            <consortium name="Pathogen Informatics"/>
        </authorList>
    </citation>
    <scope>NUCLEOTIDE SEQUENCE [LARGE SCALE GENOMIC DNA]</scope>
    <source>
        <strain>Denwood</strain>
        <strain evidence="2">Zambia</strain>
    </source>
</reference>
<name>A0A183NW51_9TREM</name>
<keyword evidence="2" id="KW-1185">Reference proteome</keyword>
<evidence type="ECO:0000313" key="2">
    <source>
        <dbReference type="Proteomes" id="UP000269396"/>
    </source>
</evidence>
<sequence>MDLPHPLTTGRSALVYGHFKYNSAARQSCLIKLEFNTFYEEANECETLYLQLWSDGGLDILNSQSINSKILYSSSNDIQYLTLKDNEFCNNDKQQVNFTLKFTSQSFYTAITSNDLFTLILSNQFLKSTNYHLKSFKLEDSTNAELDKLFMPKNLVLLNSDESMMYNFEQYYPLQFLSHIRINGDFMLLNAELQSDE</sequence>
<accession>A0A183NW51</accession>